<feature type="region of interest" description="Disordered" evidence="1">
    <location>
        <begin position="66"/>
        <end position="133"/>
    </location>
</feature>
<organism evidence="3 4">
    <name type="scientific">Aegilops tauschii subsp. strangulata</name>
    <name type="common">Goatgrass</name>
    <dbReference type="NCBI Taxonomy" id="200361"/>
    <lineage>
        <taxon>Eukaryota</taxon>
        <taxon>Viridiplantae</taxon>
        <taxon>Streptophyta</taxon>
        <taxon>Embryophyta</taxon>
        <taxon>Tracheophyta</taxon>
        <taxon>Spermatophyta</taxon>
        <taxon>Magnoliopsida</taxon>
        <taxon>Liliopsida</taxon>
        <taxon>Poales</taxon>
        <taxon>Poaceae</taxon>
        <taxon>BOP clade</taxon>
        <taxon>Pooideae</taxon>
        <taxon>Triticodae</taxon>
        <taxon>Triticeae</taxon>
        <taxon>Triticinae</taxon>
        <taxon>Aegilops</taxon>
    </lineage>
</organism>
<reference evidence="3" key="3">
    <citation type="journal article" date="2017" name="Nature">
        <title>Genome sequence of the progenitor of the wheat D genome Aegilops tauschii.</title>
        <authorList>
            <person name="Luo M.C."/>
            <person name="Gu Y.Q."/>
            <person name="Puiu D."/>
            <person name="Wang H."/>
            <person name="Twardziok S.O."/>
            <person name="Deal K.R."/>
            <person name="Huo N."/>
            <person name="Zhu T."/>
            <person name="Wang L."/>
            <person name="Wang Y."/>
            <person name="McGuire P.E."/>
            <person name="Liu S."/>
            <person name="Long H."/>
            <person name="Ramasamy R.K."/>
            <person name="Rodriguez J.C."/>
            <person name="Van S.L."/>
            <person name="Yuan L."/>
            <person name="Wang Z."/>
            <person name="Xia Z."/>
            <person name="Xiao L."/>
            <person name="Anderson O.D."/>
            <person name="Ouyang S."/>
            <person name="Liang Y."/>
            <person name="Zimin A.V."/>
            <person name="Pertea G."/>
            <person name="Qi P."/>
            <person name="Bennetzen J.L."/>
            <person name="Dai X."/>
            <person name="Dawson M.W."/>
            <person name="Muller H.G."/>
            <person name="Kugler K."/>
            <person name="Rivarola-Duarte L."/>
            <person name="Spannagl M."/>
            <person name="Mayer K.F.X."/>
            <person name="Lu F.H."/>
            <person name="Bevan M.W."/>
            <person name="Leroy P."/>
            <person name="Li P."/>
            <person name="You F.M."/>
            <person name="Sun Q."/>
            <person name="Liu Z."/>
            <person name="Lyons E."/>
            <person name="Wicker T."/>
            <person name="Salzberg S.L."/>
            <person name="Devos K.M."/>
            <person name="Dvorak J."/>
        </authorList>
    </citation>
    <scope>NUCLEOTIDE SEQUENCE [LARGE SCALE GENOMIC DNA]</scope>
    <source>
        <strain evidence="3">cv. AL8/78</strain>
    </source>
</reference>
<sequence>KKLATNVVGSTKLNCTCISEANMSGKFYSRNITLVGEKEEMCALDGDPSKFWLNLLDGKSPSWSYISEPPQSSHNILQNMEEPPKVPAEEEPNETRRKRRKVGEITGPSSKSSHDNNHHDVLPENSTSSPAIQPLDDAQQTLGVEKRMSTPKNLHVQLKKELSKLITALQLPDDVRAMAEQLFEYFLKNHLVVTEPVSILHAIIISLESSSGDCRNTGHVEAENIANPSMLLEGADSLVRGLNANNDTVDTDQVHLESPVSPATLPMSTEFETQTCQSSMHVEQSPEVQQSTSMQGQPAEKRACIVGPEAAMQDQPAEAERAGTLGAISAQVLPPEMQSSSTSTRGVPFVSGLQSSSVHQSVVPSLDPHAGVELSGMVTPHAVQSPASMPAEQSTSLPDEQSLATLHHPPAEAEPAGILATEAACDLQPEVQLSTSMQNQPADSLFRGLDANNDDTVDTDQVHLESPISPATLPMSTEFETQTCQSSMHVEQSVSVPAQQSLATCQSSIYQVCLLNQSCDLQPEVQQSTSMQDQPAEKRACIVGPEAAMQDQPAEAEQAGTLGAISAQVLPPEMQSSSTSMRGVPFVSGLQSPSAHQSVVPSLDPHAGVELSGTVTPHAIQPPASMPVEQSTSLPAQQSLATLRHPPAEAEPAGILATEAACDLQPEARLSTSMQDQAAEEGACIMGATAARGSQPEVQPSTSLDSHAGAESTDTLGVVTAPDMQSEIQPSALMQDRPVAAEGACVLGTTVAQELQPELQTATTVQHDPLERTRSEERRQAGFEPNTAASPEHDLQSEIQPSASMRDRPAGAEGAGMVGSTAAQDLQPERQLSTTVQHIPIGPEQPTQLPPVTPLVFNNPIFSDEPLRNELEKIIHWSTLLDKGH</sequence>
<dbReference type="Gramene" id="AET6Gv20065600.16">
    <property type="protein sequence ID" value="AET6Gv20065600.16"/>
    <property type="gene ID" value="AET6Gv20065600"/>
</dbReference>
<dbReference type="Pfam" id="PF25029">
    <property type="entry name" value="MOM1"/>
    <property type="match status" value="1"/>
</dbReference>
<feature type="compositionally biased region" description="Polar residues" evidence="1">
    <location>
        <begin position="66"/>
        <end position="78"/>
    </location>
</feature>
<dbReference type="Proteomes" id="UP000015105">
    <property type="component" value="Chromosome 6D"/>
</dbReference>
<evidence type="ECO:0000313" key="3">
    <source>
        <dbReference type="EnsemblPlants" id="AET6Gv20065600.16"/>
    </source>
</evidence>
<feature type="region of interest" description="Disordered" evidence="1">
    <location>
        <begin position="757"/>
        <end position="833"/>
    </location>
</feature>
<dbReference type="GO" id="GO:0031507">
    <property type="term" value="P:heterochromatin formation"/>
    <property type="evidence" value="ECO:0007669"/>
    <property type="project" value="InterPro"/>
</dbReference>
<reference evidence="4" key="2">
    <citation type="journal article" date="2017" name="Nat. Plants">
        <title>The Aegilops tauschii genome reveals multiple impacts of transposons.</title>
        <authorList>
            <person name="Zhao G."/>
            <person name="Zou C."/>
            <person name="Li K."/>
            <person name="Wang K."/>
            <person name="Li T."/>
            <person name="Gao L."/>
            <person name="Zhang X."/>
            <person name="Wang H."/>
            <person name="Yang Z."/>
            <person name="Liu X."/>
            <person name="Jiang W."/>
            <person name="Mao L."/>
            <person name="Kong X."/>
            <person name="Jiao Y."/>
            <person name="Jia J."/>
        </authorList>
    </citation>
    <scope>NUCLEOTIDE SEQUENCE [LARGE SCALE GENOMIC DNA]</scope>
    <source>
        <strain evidence="4">cv. AL8/78</strain>
    </source>
</reference>
<feature type="compositionally biased region" description="Basic and acidic residues" evidence="1">
    <location>
        <begin position="112"/>
        <end position="122"/>
    </location>
</feature>
<evidence type="ECO:0000259" key="2">
    <source>
        <dbReference type="Pfam" id="PF25029"/>
    </source>
</evidence>
<dbReference type="EnsemblPlants" id="AET6Gv20065600.16">
    <property type="protein sequence ID" value="AET6Gv20065600.16"/>
    <property type="gene ID" value="AET6Gv20065600"/>
</dbReference>
<evidence type="ECO:0000256" key="1">
    <source>
        <dbReference type="SAM" id="MobiDB-lite"/>
    </source>
</evidence>
<feature type="compositionally biased region" description="Polar residues" evidence="1">
    <location>
        <begin position="757"/>
        <end position="766"/>
    </location>
</feature>
<dbReference type="AlphaFoldDB" id="A0A453MT14"/>
<reference evidence="3" key="5">
    <citation type="journal article" date="2021" name="G3 (Bethesda)">
        <title>Aegilops tauschii genome assembly Aet v5.0 features greater sequence contiguity and improved annotation.</title>
        <authorList>
            <person name="Wang L."/>
            <person name="Zhu T."/>
            <person name="Rodriguez J.C."/>
            <person name="Deal K.R."/>
            <person name="Dubcovsky J."/>
            <person name="McGuire P.E."/>
            <person name="Lux T."/>
            <person name="Spannagl M."/>
            <person name="Mayer K.F.X."/>
            <person name="Baldrich P."/>
            <person name="Meyers B.C."/>
            <person name="Huo N."/>
            <person name="Gu Y.Q."/>
            <person name="Zhou H."/>
            <person name="Devos K.M."/>
            <person name="Bennetzen J.L."/>
            <person name="Unver T."/>
            <person name="Budak H."/>
            <person name="Gulick P.J."/>
            <person name="Galiba G."/>
            <person name="Kalapos B."/>
            <person name="Nelson D.R."/>
            <person name="Li P."/>
            <person name="You F.M."/>
            <person name="Luo M.C."/>
            <person name="Dvorak J."/>
        </authorList>
    </citation>
    <scope>NUCLEOTIDE SEQUENCE [LARGE SCALE GENOMIC DNA]</scope>
    <source>
        <strain evidence="3">cv. AL8/78</strain>
    </source>
</reference>
<feature type="compositionally biased region" description="Basic and acidic residues" evidence="1">
    <location>
        <begin position="768"/>
        <end position="781"/>
    </location>
</feature>
<reference evidence="4" key="1">
    <citation type="journal article" date="2014" name="Science">
        <title>Ancient hybridizations among the ancestral genomes of bread wheat.</title>
        <authorList>
            <consortium name="International Wheat Genome Sequencing Consortium,"/>
            <person name="Marcussen T."/>
            <person name="Sandve S.R."/>
            <person name="Heier L."/>
            <person name="Spannagl M."/>
            <person name="Pfeifer M."/>
            <person name="Jakobsen K.S."/>
            <person name="Wulff B.B."/>
            <person name="Steuernagel B."/>
            <person name="Mayer K.F."/>
            <person name="Olsen O.A."/>
        </authorList>
    </citation>
    <scope>NUCLEOTIDE SEQUENCE [LARGE SCALE GENOMIC DNA]</scope>
    <source>
        <strain evidence="4">cv. AL8/78</strain>
    </source>
</reference>
<proteinExistence type="predicted"/>
<evidence type="ECO:0000313" key="4">
    <source>
        <dbReference type="Proteomes" id="UP000015105"/>
    </source>
</evidence>
<dbReference type="PANTHER" id="PTHR35116:SF2">
    <property type="entry name" value="ATP-DEPENDENT HELICASE FAMILY PROTEIN-RELATED"/>
    <property type="match status" value="1"/>
</dbReference>
<dbReference type="InterPro" id="IPR056882">
    <property type="entry name" value="MOM1_dom"/>
</dbReference>
<accession>A0A453MT14</accession>
<dbReference type="InterPro" id="IPR039322">
    <property type="entry name" value="MOM1"/>
</dbReference>
<dbReference type="PANTHER" id="PTHR35116">
    <property type="entry name" value="HELICASE PROTEIN MOM1"/>
    <property type="match status" value="1"/>
</dbReference>
<name>A0A453MT14_AEGTS</name>
<keyword evidence="4" id="KW-1185">Reference proteome</keyword>
<protein>
    <recommendedName>
        <fullName evidence="2">MOM1 alpha-helical domain-containing protein</fullName>
    </recommendedName>
</protein>
<reference evidence="3" key="4">
    <citation type="submission" date="2019-03" db="UniProtKB">
        <authorList>
            <consortium name="EnsemblPlants"/>
        </authorList>
    </citation>
    <scope>IDENTIFICATION</scope>
</reference>
<feature type="domain" description="MOM1 alpha-helical" evidence="2">
    <location>
        <begin position="149"/>
        <end position="207"/>
    </location>
</feature>